<gene>
    <name evidence="1" type="ORF">SAMN05444123_11559</name>
</gene>
<organism evidence="1 2">
    <name type="scientific">Rhodopseudomonas pseudopalustris</name>
    <dbReference type="NCBI Taxonomy" id="1513892"/>
    <lineage>
        <taxon>Bacteria</taxon>
        <taxon>Pseudomonadati</taxon>
        <taxon>Pseudomonadota</taxon>
        <taxon>Alphaproteobacteria</taxon>
        <taxon>Hyphomicrobiales</taxon>
        <taxon>Nitrobacteraceae</taxon>
        <taxon>Rhodopseudomonas</taxon>
    </lineage>
</organism>
<sequence length="49" mass="5514">MAKSSVAELEARRRRCAVRFYARAIAGVPLRAVSSERGQPHFANRTTRL</sequence>
<protein>
    <submittedName>
        <fullName evidence="1">Uncharacterized protein</fullName>
    </submittedName>
</protein>
<evidence type="ECO:0000313" key="1">
    <source>
        <dbReference type="EMBL" id="SEP33639.1"/>
    </source>
</evidence>
<dbReference type="EMBL" id="FODT01000015">
    <property type="protein sequence ID" value="SEP33639.1"/>
    <property type="molecule type" value="Genomic_DNA"/>
</dbReference>
<accession>A0A1H8X1A2</accession>
<keyword evidence="2" id="KW-1185">Reference proteome</keyword>
<evidence type="ECO:0000313" key="2">
    <source>
        <dbReference type="Proteomes" id="UP000199615"/>
    </source>
</evidence>
<proteinExistence type="predicted"/>
<dbReference type="Proteomes" id="UP000199615">
    <property type="component" value="Unassembled WGS sequence"/>
</dbReference>
<reference evidence="2" key="1">
    <citation type="submission" date="2016-10" db="EMBL/GenBank/DDBJ databases">
        <authorList>
            <person name="Varghese N."/>
            <person name="Submissions S."/>
        </authorList>
    </citation>
    <scope>NUCLEOTIDE SEQUENCE [LARGE SCALE GENOMIC DNA]</scope>
    <source>
        <strain evidence="2">DSM 123</strain>
    </source>
</reference>
<dbReference type="AlphaFoldDB" id="A0A1H8X1A2"/>
<name>A0A1H8X1A2_9BRAD</name>